<dbReference type="EMBL" id="JASCXX010000026">
    <property type="protein sequence ID" value="MDI6450904.1"/>
    <property type="molecule type" value="Genomic_DNA"/>
</dbReference>
<evidence type="ECO:0000313" key="3">
    <source>
        <dbReference type="EMBL" id="MDI6450904.1"/>
    </source>
</evidence>
<gene>
    <name evidence="3" type="ORF">QJ522_17725</name>
</gene>
<dbReference type="Pfam" id="PF07589">
    <property type="entry name" value="PEP-CTERM"/>
    <property type="match status" value="1"/>
</dbReference>
<keyword evidence="4" id="KW-1185">Reference proteome</keyword>
<proteinExistence type="predicted"/>
<dbReference type="RefSeq" id="WP_349246313.1">
    <property type="nucleotide sequence ID" value="NZ_JASCXX010000026.1"/>
</dbReference>
<organism evidence="3 4">
    <name type="scientific">Anaerobaca lacustris</name>
    <dbReference type="NCBI Taxonomy" id="3044600"/>
    <lineage>
        <taxon>Bacteria</taxon>
        <taxon>Pseudomonadati</taxon>
        <taxon>Planctomycetota</taxon>
        <taxon>Phycisphaerae</taxon>
        <taxon>Sedimentisphaerales</taxon>
        <taxon>Anaerobacaceae</taxon>
        <taxon>Anaerobaca</taxon>
    </lineage>
</organism>
<dbReference type="AlphaFoldDB" id="A0AAW6U4U2"/>
<name>A0AAW6U4U2_9BACT</name>
<evidence type="ECO:0000256" key="1">
    <source>
        <dbReference type="SAM" id="SignalP"/>
    </source>
</evidence>
<reference evidence="3" key="1">
    <citation type="submission" date="2023-05" db="EMBL/GenBank/DDBJ databases">
        <title>Anaerotaeda fermentans gen. nov., sp. nov., a novel anaerobic planctomycete of the new family within the order Sedimentisphaerales isolated from Taman Peninsula, Russia.</title>
        <authorList>
            <person name="Khomyakova M.A."/>
            <person name="Merkel A.Y."/>
            <person name="Slobodkin A.I."/>
        </authorList>
    </citation>
    <scope>NUCLEOTIDE SEQUENCE</scope>
    <source>
        <strain evidence="3">M17dextr</strain>
    </source>
</reference>
<feature type="chain" id="PRO_5043801315" evidence="1">
    <location>
        <begin position="26"/>
        <end position="248"/>
    </location>
</feature>
<comment type="caution">
    <text evidence="3">The sequence shown here is derived from an EMBL/GenBank/DDBJ whole genome shotgun (WGS) entry which is preliminary data.</text>
</comment>
<protein>
    <submittedName>
        <fullName evidence="3">PEP-CTERM sorting domain-containing protein</fullName>
    </submittedName>
</protein>
<dbReference type="Proteomes" id="UP001431776">
    <property type="component" value="Unassembled WGS sequence"/>
</dbReference>
<dbReference type="NCBIfam" id="TIGR02595">
    <property type="entry name" value="PEP_CTERM"/>
    <property type="match status" value="1"/>
</dbReference>
<accession>A0AAW6U4U2</accession>
<sequence length="248" mass="26448">MNASRHLLAVLIAALLFSTAPLLRADTVDAVHDGFGAYDSIIFTGGGYAGDVVAAGVYMLHKTNSTGIGDTWSNGWIPGFCIELHEPAPQTTVTYDVGMPDDVYNSYTGEILGTAKGNYLRELWAKHYDPAWASGGPYTEQQNSMAAVFAAAVWEIIYEKLPDTPAGWDVTVDGTPGYGGFAAGNLDVATANKWLHELTGGGAKADLLVITHNGNQNYLIEVPEPATLVLLGLGGSFALLRRRRRATT</sequence>
<dbReference type="InterPro" id="IPR013424">
    <property type="entry name" value="Ice-binding_C"/>
</dbReference>
<feature type="domain" description="Ice-binding protein C-terminal" evidence="2">
    <location>
        <begin position="222"/>
        <end position="244"/>
    </location>
</feature>
<keyword evidence="1" id="KW-0732">Signal</keyword>
<evidence type="ECO:0000259" key="2">
    <source>
        <dbReference type="Pfam" id="PF07589"/>
    </source>
</evidence>
<evidence type="ECO:0000313" key="4">
    <source>
        <dbReference type="Proteomes" id="UP001431776"/>
    </source>
</evidence>
<feature type="signal peptide" evidence="1">
    <location>
        <begin position="1"/>
        <end position="25"/>
    </location>
</feature>